<organism evidence="4 5">
    <name type="scientific">Gallibacterium trehalosifermentans</name>
    <dbReference type="NCBI Taxonomy" id="516935"/>
    <lineage>
        <taxon>Bacteria</taxon>
        <taxon>Pseudomonadati</taxon>
        <taxon>Pseudomonadota</taxon>
        <taxon>Gammaproteobacteria</taxon>
        <taxon>Pasteurellales</taxon>
        <taxon>Pasteurellaceae</taxon>
        <taxon>Gallibacterium</taxon>
    </lineage>
</organism>
<dbReference type="NCBIfam" id="NF006761">
    <property type="entry name" value="PRK09282.1"/>
    <property type="match status" value="1"/>
</dbReference>
<dbReference type="SUPFAM" id="SSF51230">
    <property type="entry name" value="Single hybrid motif"/>
    <property type="match status" value="1"/>
</dbReference>
<dbReference type="Pfam" id="PF00682">
    <property type="entry name" value="HMGL-like"/>
    <property type="match status" value="1"/>
</dbReference>
<keyword evidence="4" id="KW-0670">Pyruvate</keyword>
<evidence type="ECO:0000256" key="1">
    <source>
        <dbReference type="ARBA" id="ARBA00023267"/>
    </source>
</evidence>
<proteinExistence type="predicted"/>
<dbReference type="InterPro" id="IPR000891">
    <property type="entry name" value="PYR_CT"/>
</dbReference>
<evidence type="ECO:0000259" key="3">
    <source>
        <dbReference type="PROSITE" id="PS50991"/>
    </source>
</evidence>
<dbReference type="PANTHER" id="PTHR43778:SF2">
    <property type="entry name" value="PYRUVATE CARBOXYLASE, MITOCHONDRIAL"/>
    <property type="match status" value="1"/>
</dbReference>
<dbReference type="InterPro" id="IPR011053">
    <property type="entry name" value="Single_hybrid_motif"/>
</dbReference>
<dbReference type="GO" id="GO:0004736">
    <property type="term" value="F:pyruvate carboxylase activity"/>
    <property type="evidence" value="ECO:0007669"/>
    <property type="project" value="UniProtKB-EC"/>
</dbReference>
<dbReference type="InterPro" id="IPR001882">
    <property type="entry name" value="Biotin_BS"/>
</dbReference>
<dbReference type="EMBL" id="JBHLWB010000009">
    <property type="protein sequence ID" value="MFC0309696.1"/>
    <property type="molecule type" value="Genomic_DNA"/>
</dbReference>
<dbReference type="InterPro" id="IPR000089">
    <property type="entry name" value="Biotin_lipoyl"/>
</dbReference>
<evidence type="ECO:0000313" key="4">
    <source>
        <dbReference type="EMBL" id="MFC0309696.1"/>
    </source>
</evidence>
<feature type="domain" description="Lipoyl-binding" evidence="2">
    <location>
        <begin position="529"/>
        <end position="606"/>
    </location>
</feature>
<dbReference type="Pfam" id="PF00364">
    <property type="entry name" value="Biotin_lipoyl"/>
    <property type="match status" value="1"/>
</dbReference>
<dbReference type="InterPro" id="IPR013785">
    <property type="entry name" value="Aldolase_TIM"/>
</dbReference>
<reference evidence="4 5" key="1">
    <citation type="submission" date="2024-09" db="EMBL/GenBank/DDBJ databases">
        <authorList>
            <person name="Sun Q."/>
            <person name="Mori K."/>
        </authorList>
    </citation>
    <scope>NUCLEOTIDE SEQUENCE [LARGE SCALE GENOMIC DNA]</scope>
    <source>
        <strain evidence="4 5">CCM 7539</strain>
    </source>
</reference>
<name>A0ABV6H258_9PAST</name>
<dbReference type="PANTHER" id="PTHR43778">
    <property type="entry name" value="PYRUVATE CARBOXYLASE"/>
    <property type="match status" value="1"/>
</dbReference>
<dbReference type="InterPro" id="IPR003379">
    <property type="entry name" value="Carboxylase_cons_dom"/>
</dbReference>
<dbReference type="PROSITE" id="PS50991">
    <property type="entry name" value="PYR_CT"/>
    <property type="match status" value="1"/>
</dbReference>
<dbReference type="Proteomes" id="UP001589767">
    <property type="component" value="Unassembled WGS sequence"/>
</dbReference>
<evidence type="ECO:0000259" key="2">
    <source>
        <dbReference type="PROSITE" id="PS50968"/>
    </source>
</evidence>
<dbReference type="SUPFAM" id="SSF51569">
    <property type="entry name" value="Aldolase"/>
    <property type="match status" value="1"/>
</dbReference>
<dbReference type="PROSITE" id="PS00188">
    <property type="entry name" value="BIOTIN"/>
    <property type="match status" value="1"/>
</dbReference>
<dbReference type="PROSITE" id="PS50968">
    <property type="entry name" value="BIOTINYL_LIPOYL"/>
    <property type="match status" value="1"/>
</dbReference>
<dbReference type="CDD" id="cd06850">
    <property type="entry name" value="biotinyl_domain"/>
    <property type="match status" value="1"/>
</dbReference>
<keyword evidence="1" id="KW-0092">Biotin</keyword>
<comment type="caution">
    <text evidence="4">The sequence shown here is derived from an EMBL/GenBank/DDBJ whole genome shotgun (WGS) entry which is preliminary data.</text>
</comment>
<dbReference type="RefSeq" id="WP_382371698.1">
    <property type="nucleotide sequence ID" value="NZ_JBHLWB010000009.1"/>
</dbReference>
<keyword evidence="4" id="KW-0436">Ligase</keyword>
<gene>
    <name evidence="4" type="ORF">ACFFHK_08265</name>
</gene>
<dbReference type="EC" id="6.4.1.1" evidence="4"/>
<dbReference type="Gene3D" id="2.40.50.100">
    <property type="match status" value="1"/>
</dbReference>
<dbReference type="InterPro" id="IPR055268">
    <property type="entry name" value="PCB-like"/>
</dbReference>
<protein>
    <submittedName>
        <fullName evidence="4">Pyruvate carboxylase subunit B</fullName>
        <ecNumber evidence="4">6.4.1.1</ecNumber>
    </submittedName>
</protein>
<accession>A0ABV6H258</accession>
<dbReference type="Pfam" id="PF02436">
    <property type="entry name" value="PYC_OADA"/>
    <property type="match status" value="1"/>
</dbReference>
<dbReference type="CDD" id="cd07937">
    <property type="entry name" value="DRE_TIM_PC_TC_5S"/>
    <property type="match status" value="1"/>
</dbReference>
<dbReference type="SUPFAM" id="SSF89000">
    <property type="entry name" value="post-HMGL domain-like"/>
    <property type="match status" value="1"/>
</dbReference>
<feature type="domain" description="Pyruvate carboxyltransferase" evidence="3">
    <location>
        <begin position="8"/>
        <end position="268"/>
    </location>
</feature>
<sequence length="606" mass="66667">MMNNNKNIAITDVTLCEGSASLLSSRLHLKEILPIATELDNSGYWSLEVLNSEIFHDCLQYFGEDPWERLRELKKAMPKTPLQIALQGQQLFGTRYYANDVIDLFIERAIANGISIFRIFDAMNDIRNLRHPLIAARQNGAHVQGTLCYTTSPAHTLNTWLNLTEQLLEIGIDSLVIKDTAGILTPMAAYELIKAIKQHFEIKLHLHCNATTAVAGITLFKAIEAGIDGIDTTNFAMQNNYAPPAIAPLIVVLQNTPFQTDLKLNYLEKVANYLQTVRPNTPNYETTIIGNHYALLNSQIPFPMQTAIKTQLAKHNAVEQFDAVLQESTNIRKDLGYIPLISPFTQIVTTQAIDNIFTGDRYQTITNEIAAIVKGNYGATPDSVSSELKAKVFKDQLPSTITHPIETLAPEMEVLTRETLQQAKAKNIQLKADGTDDDILLIALAPESGWHFLQNRNNPSVFKKEVASKTSTTLAEHSIKTSTQEIYTVELEGKSFVVKVSNGGEIDTITPISSPTIPLSHSPTPPQTISKDTNTQATTVTAPMAGAVVKILVKQNQTVAQGDVLLILEAMKMEIQICAETSGTIQTIHANVGDTVAADDTLITII</sequence>
<dbReference type="Gene3D" id="3.20.20.70">
    <property type="entry name" value="Aldolase class I"/>
    <property type="match status" value="1"/>
</dbReference>
<keyword evidence="5" id="KW-1185">Reference proteome</keyword>
<evidence type="ECO:0000313" key="5">
    <source>
        <dbReference type="Proteomes" id="UP001589767"/>
    </source>
</evidence>